<proteinExistence type="predicted"/>
<evidence type="ECO:0000313" key="2">
    <source>
        <dbReference type="WBParaSite" id="sdigi.contig74.g3674.t1"/>
    </source>
</evidence>
<evidence type="ECO:0000313" key="1">
    <source>
        <dbReference type="Proteomes" id="UP000887581"/>
    </source>
</evidence>
<name>A0A915Q6V8_9BILA</name>
<keyword evidence="1" id="KW-1185">Reference proteome</keyword>
<dbReference type="AlphaFoldDB" id="A0A915Q6V8"/>
<protein>
    <submittedName>
        <fullName evidence="2">Uncharacterized protein</fullName>
    </submittedName>
</protein>
<organism evidence="1 2">
    <name type="scientific">Setaria digitata</name>
    <dbReference type="NCBI Taxonomy" id="48799"/>
    <lineage>
        <taxon>Eukaryota</taxon>
        <taxon>Metazoa</taxon>
        <taxon>Ecdysozoa</taxon>
        <taxon>Nematoda</taxon>
        <taxon>Chromadorea</taxon>
        <taxon>Rhabditida</taxon>
        <taxon>Spirurina</taxon>
        <taxon>Spiruromorpha</taxon>
        <taxon>Filarioidea</taxon>
        <taxon>Setariidae</taxon>
        <taxon>Setaria</taxon>
    </lineage>
</organism>
<dbReference type="WBParaSite" id="sdigi.contig74.g3674.t1">
    <property type="protein sequence ID" value="sdigi.contig74.g3674.t1"/>
    <property type="gene ID" value="sdigi.contig74.g3674"/>
</dbReference>
<reference evidence="2" key="1">
    <citation type="submission" date="2022-11" db="UniProtKB">
        <authorList>
            <consortium name="WormBaseParasite"/>
        </authorList>
    </citation>
    <scope>IDENTIFICATION</scope>
</reference>
<accession>A0A915Q6V8</accession>
<sequence>MLELDFMEWCPIVAKHVMNERVVKRRRLKLVDRVAEAQHYFILEALPTVQAALQCMREDEEPSPSNLPP</sequence>
<dbReference type="Proteomes" id="UP000887581">
    <property type="component" value="Unplaced"/>
</dbReference>